<keyword evidence="2" id="KW-1185">Reference proteome</keyword>
<sequence length="189" mass="20662">MARQYPWTLREVPWSDLQEFTRGTCDGLPLLSWGIAPTDKLATRRQLRAMGLRPGGQDPVAVLFFRCARAGKKVFADLFLIDGAKPVRPMTPARQAALDKAMAARRTCRQCGETGWAELPKADRTCEACRYRAGLEPDSYLHDYVAGTPVLAPHELAEASRGFVPAGLAPVIPICSARPGRVETSKVVA</sequence>
<reference evidence="2" key="1">
    <citation type="journal article" date="2019" name="Int. J. Syst. Evol. Microbiol.">
        <title>The Global Catalogue of Microorganisms (GCM) 10K type strain sequencing project: providing services to taxonomists for standard genome sequencing and annotation.</title>
        <authorList>
            <consortium name="The Broad Institute Genomics Platform"/>
            <consortium name="The Broad Institute Genome Sequencing Center for Infectious Disease"/>
            <person name="Wu L."/>
            <person name="Ma J."/>
        </authorList>
    </citation>
    <scope>NUCLEOTIDE SEQUENCE [LARGE SCALE GENOMIC DNA]</scope>
    <source>
        <strain evidence="2">CGMCC 4.7676</strain>
    </source>
</reference>
<dbReference type="Proteomes" id="UP001595645">
    <property type="component" value="Unassembled WGS sequence"/>
</dbReference>
<organism evidence="1 2">
    <name type="scientific">Amycolatopsis speibonae</name>
    <dbReference type="NCBI Taxonomy" id="1450224"/>
    <lineage>
        <taxon>Bacteria</taxon>
        <taxon>Bacillati</taxon>
        <taxon>Actinomycetota</taxon>
        <taxon>Actinomycetes</taxon>
        <taxon>Pseudonocardiales</taxon>
        <taxon>Pseudonocardiaceae</taxon>
        <taxon>Amycolatopsis</taxon>
    </lineage>
</organism>
<dbReference type="NCBIfam" id="NF041638">
    <property type="entry name" value="QRL_CxxC_CxxC"/>
    <property type="match status" value="1"/>
</dbReference>
<proteinExistence type="predicted"/>
<dbReference type="RefSeq" id="WP_378238528.1">
    <property type="nucleotide sequence ID" value="NZ_JBHRWK010000014.1"/>
</dbReference>
<dbReference type="EMBL" id="JBHRWK010000014">
    <property type="protein sequence ID" value="MFC3449841.1"/>
    <property type="molecule type" value="Genomic_DNA"/>
</dbReference>
<evidence type="ECO:0000313" key="1">
    <source>
        <dbReference type="EMBL" id="MFC3449841.1"/>
    </source>
</evidence>
<comment type="caution">
    <text evidence="1">The sequence shown here is derived from an EMBL/GenBank/DDBJ whole genome shotgun (WGS) entry which is preliminary data.</text>
</comment>
<protein>
    <submittedName>
        <fullName evidence="1">RRQRL motif-containing zinc-binding protein</fullName>
    </submittedName>
</protein>
<evidence type="ECO:0000313" key="2">
    <source>
        <dbReference type="Proteomes" id="UP001595645"/>
    </source>
</evidence>
<gene>
    <name evidence="1" type="ORF">ACFOSH_10405</name>
</gene>
<accession>A0ABV7NTN5</accession>
<name>A0ABV7NTN5_9PSEU</name>
<dbReference type="InterPro" id="IPR048142">
    <property type="entry name" value="QRL_CxxC_CxxC"/>
</dbReference>